<organism evidence="3 4">
    <name type="scientific">Saccharopolyspora rosea</name>
    <dbReference type="NCBI Taxonomy" id="524884"/>
    <lineage>
        <taxon>Bacteria</taxon>
        <taxon>Bacillati</taxon>
        <taxon>Actinomycetota</taxon>
        <taxon>Actinomycetes</taxon>
        <taxon>Pseudonocardiales</taxon>
        <taxon>Pseudonocardiaceae</taxon>
        <taxon>Saccharopolyspora</taxon>
    </lineage>
</organism>
<dbReference type="Proteomes" id="UP001597018">
    <property type="component" value="Unassembled WGS sequence"/>
</dbReference>
<dbReference type="InterPro" id="IPR019692">
    <property type="entry name" value="CFP-6_PH"/>
</dbReference>
<dbReference type="RefSeq" id="WP_345601181.1">
    <property type="nucleotide sequence ID" value="NZ_BAABLT010000029.1"/>
</dbReference>
<protein>
    <submittedName>
        <fullName evidence="3">PH domain-containing protein</fullName>
    </submittedName>
</protein>
<keyword evidence="4" id="KW-1185">Reference proteome</keyword>
<evidence type="ECO:0000313" key="4">
    <source>
        <dbReference type="Proteomes" id="UP001597018"/>
    </source>
</evidence>
<keyword evidence="1" id="KW-0812">Transmembrane</keyword>
<feature type="domain" description="Low molecular weight protein antigen 6 PH" evidence="2">
    <location>
        <begin position="69"/>
        <end position="138"/>
    </location>
</feature>
<feature type="transmembrane region" description="Helical" evidence="1">
    <location>
        <begin position="17"/>
        <end position="36"/>
    </location>
</feature>
<keyword evidence="1" id="KW-0472">Membrane</keyword>
<evidence type="ECO:0000313" key="3">
    <source>
        <dbReference type="EMBL" id="MFD0923735.1"/>
    </source>
</evidence>
<proteinExistence type="predicted"/>
<sequence>MSAHDDVEVRPRKVRKVVIPVAIVLVVVFALAGTLLRNTPTGAFFRVSDQISMGVLGLLLACGVLLLARPRLRADAEGIEVRNIIGTHRYPWSLVEAVSFPDGAPWARLELPEDEYVPIMAIQATDGDHAVLAMRRLREVRRHAEHPENS</sequence>
<feature type="transmembrane region" description="Helical" evidence="1">
    <location>
        <begin position="51"/>
        <end position="68"/>
    </location>
</feature>
<dbReference type="EMBL" id="JBHTIW010000041">
    <property type="protein sequence ID" value="MFD0923735.1"/>
    <property type="molecule type" value="Genomic_DNA"/>
</dbReference>
<reference evidence="4" key="1">
    <citation type="journal article" date="2019" name="Int. J. Syst. Evol. Microbiol.">
        <title>The Global Catalogue of Microorganisms (GCM) 10K type strain sequencing project: providing services to taxonomists for standard genome sequencing and annotation.</title>
        <authorList>
            <consortium name="The Broad Institute Genomics Platform"/>
            <consortium name="The Broad Institute Genome Sequencing Center for Infectious Disease"/>
            <person name="Wu L."/>
            <person name="Ma J."/>
        </authorList>
    </citation>
    <scope>NUCLEOTIDE SEQUENCE [LARGE SCALE GENOMIC DNA]</scope>
    <source>
        <strain evidence="4">CCUG 56401</strain>
    </source>
</reference>
<evidence type="ECO:0000259" key="2">
    <source>
        <dbReference type="Pfam" id="PF10756"/>
    </source>
</evidence>
<dbReference type="Pfam" id="PF10756">
    <property type="entry name" value="bPH_6"/>
    <property type="match status" value="1"/>
</dbReference>
<accession>A0ABW3G3T6</accession>
<keyword evidence="1" id="KW-1133">Transmembrane helix</keyword>
<gene>
    <name evidence="3" type="ORF">ACFQ16_28655</name>
</gene>
<evidence type="ECO:0000256" key="1">
    <source>
        <dbReference type="SAM" id="Phobius"/>
    </source>
</evidence>
<name>A0ABW3G3T6_9PSEU</name>
<comment type="caution">
    <text evidence="3">The sequence shown here is derived from an EMBL/GenBank/DDBJ whole genome shotgun (WGS) entry which is preliminary data.</text>
</comment>